<dbReference type="EMBL" id="MWQO01000023">
    <property type="protein sequence ID" value="THD10692.1"/>
    <property type="molecule type" value="Genomic_DNA"/>
</dbReference>
<evidence type="ECO:0000256" key="1">
    <source>
        <dbReference type="ARBA" id="ARBA00001946"/>
    </source>
</evidence>
<dbReference type="OrthoDB" id="9798176at2"/>
<comment type="similarity">
    <text evidence="2 9">Belongs to the CRISPR-associated endoribonuclease Cas2 protein family.</text>
</comment>
<dbReference type="InterPro" id="IPR019199">
    <property type="entry name" value="Virulence_VapD/CRISPR_Cas2"/>
</dbReference>
<keyword evidence="3 9" id="KW-0540">Nuclease</keyword>
<dbReference type="GO" id="GO:0004521">
    <property type="term" value="F:RNA endonuclease activity"/>
    <property type="evidence" value="ECO:0007669"/>
    <property type="project" value="InterPro"/>
</dbReference>
<keyword evidence="6 9" id="KW-0378">Hydrolase</keyword>
<dbReference type="HAMAP" id="MF_01471">
    <property type="entry name" value="Cas2"/>
    <property type="match status" value="1"/>
</dbReference>
<gene>
    <name evidence="9" type="primary">cas2</name>
    <name evidence="10" type="ORF">B1806_07505</name>
</gene>
<evidence type="ECO:0000256" key="6">
    <source>
        <dbReference type="ARBA" id="ARBA00022801"/>
    </source>
</evidence>
<comment type="caution">
    <text evidence="10">The sequence shown here is derived from an EMBL/GenBank/DDBJ whole genome shotgun (WGS) entry which is preliminary data.</text>
</comment>
<organism evidence="10 11">
    <name type="scientific">Metallibacterium scheffleri</name>
    <dbReference type="NCBI Taxonomy" id="993689"/>
    <lineage>
        <taxon>Bacteria</taxon>
        <taxon>Pseudomonadati</taxon>
        <taxon>Pseudomonadota</taxon>
        <taxon>Gammaproteobacteria</taxon>
        <taxon>Lysobacterales</taxon>
        <taxon>Rhodanobacteraceae</taxon>
        <taxon>Metallibacterium</taxon>
    </lineage>
</organism>
<evidence type="ECO:0000256" key="2">
    <source>
        <dbReference type="ARBA" id="ARBA00009959"/>
    </source>
</evidence>
<dbReference type="AlphaFoldDB" id="A0A4S3KNZ6"/>
<dbReference type="RefSeq" id="WP_081126326.1">
    <property type="nucleotide sequence ID" value="NZ_LDOS01000001.1"/>
</dbReference>
<dbReference type="SUPFAM" id="SSF143430">
    <property type="entry name" value="TTP0101/SSO1404-like"/>
    <property type="match status" value="1"/>
</dbReference>
<evidence type="ECO:0000256" key="7">
    <source>
        <dbReference type="ARBA" id="ARBA00022842"/>
    </source>
</evidence>
<dbReference type="Proteomes" id="UP000307749">
    <property type="component" value="Unassembled WGS sequence"/>
</dbReference>
<keyword evidence="11" id="KW-1185">Reference proteome</keyword>
<evidence type="ECO:0000313" key="10">
    <source>
        <dbReference type="EMBL" id="THD10692.1"/>
    </source>
</evidence>
<dbReference type="PANTHER" id="PTHR34405:SF3">
    <property type="entry name" value="CRISPR-ASSOCIATED ENDORIBONUCLEASE CAS2 3"/>
    <property type="match status" value="1"/>
</dbReference>
<dbReference type="GO" id="GO:0016787">
    <property type="term" value="F:hydrolase activity"/>
    <property type="evidence" value="ECO:0007669"/>
    <property type="project" value="UniProtKB-KW"/>
</dbReference>
<evidence type="ECO:0000256" key="5">
    <source>
        <dbReference type="ARBA" id="ARBA00022759"/>
    </source>
</evidence>
<dbReference type="EC" id="3.1.-.-" evidence="9"/>
<keyword evidence="8 9" id="KW-0051">Antiviral defense</keyword>
<comment type="subunit">
    <text evidence="9">Homodimer, forms a heterotetramer with a Cas1 homodimer.</text>
</comment>
<dbReference type="STRING" id="993689.GCA_002077135_00977"/>
<keyword evidence="7 9" id="KW-0460">Magnesium</keyword>
<evidence type="ECO:0000256" key="4">
    <source>
        <dbReference type="ARBA" id="ARBA00022723"/>
    </source>
</evidence>
<keyword evidence="4 9" id="KW-0479">Metal-binding</keyword>
<feature type="binding site" evidence="9">
    <location>
        <position position="11"/>
    </location>
    <ligand>
        <name>Mg(2+)</name>
        <dbReference type="ChEBI" id="CHEBI:18420"/>
        <note>catalytic</note>
    </ligand>
</feature>
<keyword evidence="5 9" id="KW-0255">Endonuclease</keyword>
<dbReference type="PANTHER" id="PTHR34405">
    <property type="entry name" value="CRISPR-ASSOCIATED ENDORIBONUCLEASE CAS2"/>
    <property type="match status" value="1"/>
</dbReference>
<evidence type="ECO:0000256" key="8">
    <source>
        <dbReference type="ARBA" id="ARBA00023118"/>
    </source>
</evidence>
<proteinExistence type="inferred from homology"/>
<dbReference type="NCBIfam" id="TIGR01573">
    <property type="entry name" value="cas2"/>
    <property type="match status" value="1"/>
</dbReference>
<evidence type="ECO:0000256" key="3">
    <source>
        <dbReference type="ARBA" id="ARBA00022722"/>
    </source>
</evidence>
<name>A0A4S3KNZ6_9GAMM</name>
<sequence>MFQPLVLVAYDISSPLRARRVRQSLRAYAVGGQKSLYECRLDAGCLQATLQQLDAHIDPQADRALIVQIGRDTLVRTLGVACAPHDGTCFYQG</sequence>
<comment type="cofactor">
    <cofactor evidence="1 9">
        <name>Mg(2+)</name>
        <dbReference type="ChEBI" id="CHEBI:18420"/>
    </cofactor>
</comment>
<dbReference type="GO" id="GO:0051607">
    <property type="term" value="P:defense response to virus"/>
    <property type="evidence" value="ECO:0007669"/>
    <property type="project" value="UniProtKB-UniRule"/>
</dbReference>
<reference evidence="10 11" key="1">
    <citation type="submission" date="2017-02" db="EMBL/GenBank/DDBJ databases">
        <title>Whole genome sequencing of Metallibacterium scheffleri DSM 24874 (T).</title>
        <authorList>
            <person name="Kumar S."/>
            <person name="Patil P."/>
            <person name="Patil P.B."/>
        </authorList>
    </citation>
    <scope>NUCLEOTIDE SEQUENCE [LARGE SCALE GENOMIC DNA]</scope>
    <source>
        <strain evidence="10 11">DSM 24874</strain>
    </source>
</reference>
<protein>
    <recommendedName>
        <fullName evidence="9">CRISPR-associated endoribonuclease Cas2</fullName>
        <ecNumber evidence="9">3.1.-.-</ecNumber>
    </recommendedName>
</protein>
<dbReference type="GO" id="GO:0043571">
    <property type="term" value="P:maintenance of CRISPR repeat elements"/>
    <property type="evidence" value="ECO:0007669"/>
    <property type="project" value="UniProtKB-UniRule"/>
</dbReference>
<dbReference type="GO" id="GO:0046872">
    <property type="term" value="F:metal ion binding"/>
    <property type="evidence" value="ECO:0007669"/>
    <property type="project" value="UniProtKB-UniRule"/>
</dbReference>
<dbReference type="CDD" id="cd09725">
    <property type="entry name" value="Cas2_I_II_III"/>
    <property type="match status" value="1"/>
</dbReference>
<evidence type="ECO:0000256" key="9">
    <source>
        <dbReference type="HAMAP-Rule" id="MF_01471"/>
    </source>
</evidence>
<dbReference type="InterPro" id="IPR021127">
    <property type="entry name" value="CRISPR_associated_Cas2"/>
</dbReference>
<comment type="function">
    <text evidence="9">CRISPR (clustered regularly interspaced short palindromic repeat), is an adaptive immune system that provides protection against mobile genetic elements (viruses, transposable elements and conjugative plasmids). CRISPR clusters contain sequences complementary to antecedent mobile elements and target invading nucleic acids. CRISPR clusters are transcribed and processed into CRISPR RNA (crRNA). Functions as a ssRNA-specific endoribonuclease. Involved in the integration of spacer DNA into the CRISPR cassette.</text>
</comment>
<dbReference type="Pfam" id="PF09827">
    <property type="entry name" value="CRISPR_Cas2"/>
    <property type="match status" value="1"/>
</dbReference>
<evidence type="ECO:0000313" key="11">
    <source>
        <dbReference type="Proteomes" id="UP000307749"/>
    </source>
</evidence>
<accession>A0A4S3KNZ6</accession>
<dbReference type="Gene3D" id="3.30.70.240">
    <property type="match status" value="1"/>
</dbReference>